<dbReference type="InterPro" id="IPR028098">
    <property type="entry name" value="Glyco_trans_4-like_N"/>
</dbReference>
<dbReference type="Pfam" id="PF00534">
    <property type="entry name" value="Glycos_transf_1"/>
    <property type="match status" value="1"/>
</dbReference>
<accession>A0A3S3UN93</accession>
<dbReference type="PANTHER" id="PTHR45947">
    <property type="entry name" value="SULFOQUINOVOSYL TRANSFERASE SQD2"/>
    <property type="match status" value="1"/>
</dbReference>
<protein>
    <submittedName>
        <fullName evidence="4">Glycosyltransferase</fullName>
    </submittedName>
</protein>
<dbReference type="InterPro" id="IPR001296">
    <property type="entry name" value="Glyco_trans_1"/>
</dbReference>
<evidence type="ECO:0000256" key="1">
    <source>
        <dbReference type="SAM" id="MobiDB-lite"/>
    </source>
</evidence>
<keyword evidence="4" id="KW-0808">Transferase</keyword>
<sequence length="408" mass="44656">MSDTTTPSAGEAATHGEPAPGTADGASADAPGILQVLPALVTGGAERGAIDVALAAKEAGFRSYVASSGGPMVRELVRAGIEHFDLPMDSKNLVTMYRNVGRLADLAERLNVDIIHARSRAPAWSAMYAARRSGRAFMTTFHATYNYESPLKKLYNSVMVKGDRVIAISDFIRDHMIEHYNIDWARVRVIHRGIDLKIFDPQAVSAERVVKLATQWRLPDGVPVILMSGRLTRWKGQMLLLQALPEISDLEFRCLFVGADQGRSAYREELESAAKRLGLDGRVHIVGDCNDMAAAYKLADVVVSASTDPEGFGRVAVEGQALGRPVIAPAHGAAPEQIEQGVNGWLFEPGNSHSVATVLREALSLDTEARDKLHEAAIDNVRRRFTKEEMCRKTVEVYRELADRRRMG</sequence>
<gene>
    <name evidence="4" type="ORF">EOI86_11900</name>
</gene>
<feature type="domain" description="Glycosyltransferase subfamily 4-like N-terminal" evidence="3">
    <location>
        <begin position="43"/>
        <end position="196"/>
    </location>
</feature>
<dbReference type="GO" id="GO:0016758">
    <property type="term" value="F:hexosyltransferase activity"/>
    <property type="evidence" value="ECO:0007669"/>
    <property type="project" value="TreeGrafter"/>
</dbReference>
<dbReference type="CDD" id="cd03819">
    <property type="entry name" value="GT4_WavL-like"/>
    <property type="match status" value="1"/>
</dbReference>
<dbReference type="Proteomes" id="UP000287447">
    <property type="component" value="Unassembled WGS sequence"/>
</dbReference>
<dbReference type="OrthoDB" id="5147801at2"/>
<dbReference type="EMBL" id="SADE01000002">
    <property type="protein sequence ID" value="RVU35948.1"/>
    <property type="molecule type" value="Genomic_DNA"/>
</dbReference>
<organism evidence="4 5">
    <name type="scientific">Hwanghaeella grinnelliae</name>
    <dbReference type="NCBI Taxonomy" id="2500179"/>
    <lineage>
        <taxon>Bacteria</taxon>
        <taxon>Pseudomonadati</taxon>
        <taxon>Pseudomonadota</taxon>
        <taxon>Alphaproteobacteria</taxon>
        <taxon>Rhodospirillales</taxon>
        <taxon>Rhodospirillaceae</taxon>
        <taxon>Hwanghaeella</taxon>
    </lineage>
</organism>
<proteinExistence type="predicted"/>
<name>A0A3S3UN93_9PROT</name>
<evidence type="ECO:0000313" key="5">
    <source>
        <dbReference type="Proteomes" id="UP000287447"/>
    </source>
</evidence>
<feature type="region of interest" description="Disordered" evidence="1">
    <location>
        <begin position="1"/>
        <end position="27"/>
    </location>
</feature>
<dbReference type="Gene3D" id="3.40.50.2000">
    <property type="entry name" value="Glycogen Phosphorylase B"/>
    <property type="match status" value="2"/>
</dbReference>
<reference evidence="5" key="1">
    <citation type="submission" date="2019-01" db="EMBL/GenBank/DDBJ databases">
        <title>Gri0909 isolated from a small marine red alga.</title>
        <authorList>
            <person name="Kim J."/>
            <person name="Jeong S.E."/>
            <person name="Jeon C.O."/>
        </authorList>
    </citation>
    <scope>NUCLEOTIDE SEQUENCE [LARGE SCALE GENOMIC DNA]</scope>
    <source>
        <strain evidence="5">Gri0909</strain>
    </source>
</reference>
<evidence type="ECO:0000259" key="3">
    <source>
        <dbReference type="Pfam" id="PF13439"/>
    </source>
</evidence>
<evidence type="ECO:0000313" key="4">
    <source>
        <dbReference type="EMBL" id="RVU35948.1"/>
    </source>
</evidence>
<keyword evidence="5" id="KW-1185">Reference proteome</keyword>
<feature type="domain" description="Glycosyl transferase family 1" evidence="2">
    <location>
        <begin position="215"/>
        <end position="377"/>
    </location>
</feature>
<dbReference type="Pfam" id="PF13439">
    <property type="entry name" value="Glyco_transf_4"/>
    <property type="match status" value="1"/>
</dbReference>
<dbReference type="PANTHER" id="PTHR45947:SF3">
    <property type="entry name" value="SULFOQUINOVOSYL TRANSFERASE SQD2"/>
    <property type="match status" value="1"/>
</dbReference>
<dbReference type="RefSeq" id="WP_127765425.1">
    <property type="nucleotide sequence ID" value="NZ_SADE01000002.1"/>
</dbReference>
<evidence type="ECO:0000259" key="2">
    <source>
        <dbReference type="Pfam" id="PF00534"/>
    </source>
</evidence>
<comment type="caution">
    <text evidence="4">The sequence shown here is derived from an EMBL/GenBank/DDBJ whole genome shotgun (WGS) entry which is preliminary data.</text>
</comment>
<dbReference type="AlphaFoldDB" id="A0A3S3UN93"/>
<dbReference type="SUPFAM" id="SSF53756">
    <property type="entry name" value="UDP-Glycosyltransferase/glycogen phosphorylase"/>
    <property type="match status" value="1"/>
</dbReference>
<dbReference type="InterPro" id="IPR050194">
    <property type="entry name" value="Glycosyltransferase_grp1"/>
</dbReference>